<feature type="region of interest" description="Disordered" evidence="4">
    <location>
        <begin position="165"/>
        <end position="221"/>
    </location>
</feature>
<dbReference type="InterPro" id="IPR002327">
    <property type="entry name" value="Cyt_c_1A/1B"/>
</dbReference>
<dbReference type="EMBL" id="JAHVAH010000001">
    <property type="protein sequence ID" value="MBW0144278.1"/>
    <property type="molecule type" value="Genomic_DNA"/>
</dbReference>
<dbReference type="Proteomes" id="UP000698028">
    <property type="component" value="Unassembled WGS sequence"/>
</dbReference>
<keyword evidence="5" id="KW-0472">Membrane</keyword>
<accession>A0ABS6V5C2</accession>
<keyword evidence="8" id="KW-1185">Reference proteome</keyword>
<name>A0ABS6V5C2_9SPHN</name>
<evidence type="ECO:0000256" key="3">
    <source>
        <dbReference type="PROSITE-ProRule" id="PRU00433"/>
    </source>
</evidence>
<evidence type="ECO:0000313" key="8">
    <source>
        <dbReference type="Proteomes" id="UP000698028"/>
    </source>
</evidence>
<dbReference type="InterPro" id="IPR009056">
    <property type="entry name" value="Cyt_c-like_dom"/>
</dbReference>
<comment type="caution">
    <text evidence="7">The sequence shown here is derived from an EMBL/GenBank/DDBJ whole genome shotgun (WGS) entry which is preliminary data.</text>
</comment>
<evidence type="ECO:0000256" key="5">
    <source>
        <dbReference type="SAM" id="Phobius"/>
    </source>
</evidence>
<dbReference type="PROSITE" id="PS51007">
    <property type="entry name" value="CYTC"/>
    <property type="match status" value="1"/>
</dbReference>
<feature type="domain" description="Cytochrome c" evidence="6">
    <location>
        <begin position="64"/>
        <end position="164"/>
    </location>
</feature>
<evidence type="ECO:0000259" key="6">
    <source>
        <dbReference type="PROSITE" id="PS51007"/>
    </source>
</evidence>
<dbReference type="PANTHER" id="PTHR11961">
    <property type="entry name" value="CYTOCHROME C"/>
    <property type="match status" value="1"/>
</dbReference>
<evidence type="ECO:0000256" key="1">
    <source>
        <dbReference type="ARBA" id="ARBA00022723"/>
    </source>
</evidence>
<evidence type="ECO:0000313" key="7">
    <source>
        <dbReference type="EMBL" id="MBW0144278.1"/>
    </source>
</evidence>
<dbReference type="Pfam" id="PF00034">
    <property type="entry name" value="Cytochrom_C"/>
    <property type="match status" value="1"/>
</dbReference>
<keyword evidence="1 3" id="KW-0479">Metal-binding</keyword>
<keyword evidence="5" id="KW-0812">Transmembrane</keyword>
<feature type="transmembrane region" description="Helical" evidence="5">
    <location>
        <begin position="6"/>
        <end position="25"/>
    </location>
</feature>
<keyword evidence="2 3" id="KW-0408">Iron</keyword>
<dbReference type="RefSeq" id="WP_218632288.1">
    <property type="nucleotide sequence ID" value="NZ_JAHVAH010000001.1"/>
</dbReference>
<evidence type="ECO:0000256" key="4">
    <source>
        <dbReference type="SAM" id="MobiDB-lite"/>
    </source>
</evidence>
<protein>
    <submittedName>
        <fullName evidence="7">Cytochrome c family protein</fullName>
    </submittedName>
</protein>
<organism evidence="7 8">
    <name type="scientific">Sphingomicrobium clamense</name>
    <dbReference type="NCBI Taxonomy" id="2851013"/>
    <lineage>
        <taxon>Bacteria</taxon>
        <taxon>Pseudomonadati</taxon>
        <taxon>Pseudomonadota</taxon>
        <taxon>Alphaproteobacteria</taxon>
        <taxon>Sphingomonadales</taxon>
        <taxon>Sphingomonadaceae</taxon>
        <taxon>Sphingomicrobium</taxon>
    </lineage>
</organism>
<sequence length="221" mass="23001">MDDRNNTIAGWVLFAGIIALGGTILTGEMFHGDRPETMGYPIEGVELEAGAEEAKPVAFYLASADAARGEAVFARCAACHSINQGGANGLGPALYGTMGGDIAGVPGFAYSDALASKEGNWTWEEMDAWIASPRSYAPGTKMTFAGLSDEQDRADLLLYLNQQTSNPLAVPPPPPEEAEEAAAEDAMGEDAQKAEDVPVLDEATTDADDGSSDGGQEVPEA</sequence>
<proteinExistence type="predicted"/>
<gene>
    <name evidence="7" type="ORF">KTQ36_03090</name>
</gene>
<evidence type="ECO:0000256" key="2">
    <source>
        <dbReference type="ARBA" id="ARBA00023004"/>
    </source>
</evidence>
<keyword evidence="5" id="KW-1133">Transmembrane helix</keyword>
<reference evidence="7 8" key="1">
    <citation type="submission" date="2021-07" db="EMBL/GenBank/DDBJ databases">
        <title>The draft genome sequence of Sphingomicrobium sp. B8.</title>
        <authorList>
            <person name="Mu L."/>
        </authorList>
    </citation>
    <scope>NUCLEOTIDE SEQUENCE [LARGE SCALE GENOMIC DNA]</scope>
    <source>
        <strain evidence="7 8">B8</strain>
    </source>
</reference>
<feature type="compositionally biased region" description="Acidic residues" evidence="4">
    <location>
        <begin position="176"/>
        <end position="188"/>
    </location>
</feature>
<keyword evidence="3" id="KW-0349">Heme</keyword>